<evidence type="ECO:0000313" key="2">
    <source>
        <dbReference type="Proteomes" id="UP000193811"/>
    </source>
</evidence>
<evidence type="ECO:0000313" key="1">
    <source>
        <dbReference type="EMBL" id="ORV20053.1"/>
    </source>
</evidence>
<proteinExistence type="predicted"/>
<sequence>MPEVMLHVPVGDECDFLSPWGPIGGPPRYRGELDGMDPTFLVMPSVVGACLRPGGSEFDGILGMCDQFGYLTLTTPVGAWKYELFPAKFDDGQGPEIYLAVWPD</sequence>
<comment type="caution">
    <text evidence="1">The sequence shown here is derived from an EMBL/GenBank/DDBJ whole genome shotgun (WGS) entry which is preliminary data.</text>
</comment>
<keyword evidence="2" id="KW-1185">Reference proteome</keyword>
<gene>
    <name evidence="1" type="ORF">AWB98_29360</name>
</gene>
<accession>A0ABX3UXY1</accession>
<dbReference type="GeneID" id="44300067"/>
<protein>
    <submittedName>
        <fullName evidence="1">Uncharacterized protein</fullName>
    </submittedName>
</protein>
<dbReference type="EMBL" id="LQOP01000036">
    <property type="protein sequence ID" value="ORV20053.1"/>
    <property type="molecule type" value="Genomic_DNA"/>
</dbReference>
<dbReference type="RefSeq" id="WP_085143026.1">
    <property type="nucleotide sequence ID" value="NZ_JACKVA010000026.1"/>
</dbReference>
<name>A0ABX3UXY1_9MYCO</name>
<reference evidence="1 2" key="1">
    <citation type="submission" date="2016-01" db="EMBL/GenBank/DDBJ databases">
        <title>The new phylogeny of the genus Mycobacterium.</title>
        <authorList>
            <person name="Tarcisio F."/>
            <person name="Conor M."/>
            <person name="Antonella G."/>
            <person name="Elisabetta G."/>
            <person name="Giulia F.S."/>
            <person name="Sara T."/>
            <person name="Anna F."/>
            <person name="Clotilde B."/>
            <person name="Roberto B."/>
            <person name="Veronica D.S."/>
            <person name="Fabio R."/>
            <person name="Monica P."/>
            <person name="Olivier J."/>
            <person name="Enrico T."/>
            <person name="Nicola S."/>
        </authorList>
    </citation>
    <scope>NUCLEOTIDE SEQUENCE [LARGE SCALE GENOMIC DNA]</scope>
    <source>
        <strain evidence="1 2">CCUG 50187</strain>
    </source>
</reference>
<organism evidence="1 2">
    <name type="scientific">Mycolicibacterium conceptionense</name>
    <dbReference type="NCBI Taxonomy" id="451644"/>
    <lineage>
        <taxon>Bacteria</taxon>
        <taxon>Bacillati</taxon>
        <taxon>Actinomycetota</taxon>
        <taxon>Actinomycetes</taxon>
        <taxon>Mycobacteriales</taxon>
        <taxon>Mycobacteriaceae</taxon>
        <taxon>Mycolicibacterium</taxon>
    </lineage>
</organism>
<dbReference type="Proteomes" id="UP000193811">
    <property type="component" value="Unassembled WGS sequence"/>
</dbReference>